<keyword evidence="3" id="KW-0677">Repeat</keyword>
<dbReference type="RefSeq" id="XP_011399859.1">
    <property type="nucleotide sequence ID" value="XM_011401557.1"/>
</dbReference>
<feature type="region of interest" description="Disordered" evidence="5">
    <location>
        <begin position="1114"/>
        <end position="1138"/>
    </location>
</feature>
<dbReference type="PROSITE" id="PS50096">
    <property type="entry name" value="IQ"/>
    <property type="match status" value="8"/>
</dbReference>
<dbReference type="OrthoDB" id="2148418at2759"/>
<evidence type="ECO:0000256" key="5">
    <source>
        <dbReference type="SAM" id="MobiDB-lite"/>
    </source>
</evidence>
<dbReference type="GO" id="GO:0000922">
    <property type="term" value="C:spindle pole"/>
    <property type="evidence" value="ECO:0007669"/>
    <property type="project" value="TreeGrafter"/>
</dbReference>
<dbReference type="Pfam" id="PF00612">
    <property type="entry name" value="IQ"/>
    <property type="match status" value="7"/>
</dbReference>
<dbReference type="GO" id="GO:0051295">
    <property type="term" value="P:establishment of meiotic spindle localization"/>
    <property type="evidence" value="ECO:0007669"/>
    <property type="project" value="TreeGrafter"/>
</dbReference>
<dbReference type="SMART" id="SM00015">
    <property type="entry name" value="IQ"/>
    <property type="match status" value="13"/>
</dbReference>
<dbReference type="EMBL" id="KL662137">
    <property type="protein sequence ID" value="KFM26911.1"/>
    <property type="molecule type" value="Genomic_DNA"/>
</dbReference>
<dbReference type="InterPro" id="IPR016024">
    <property type="entry name" value="ARM-type_fold"/>
</dbReference>
<dbReference type="GO" id="GO:0000278">
    <property type="term" value="P:mitotic cell cycle"/>
    <property type="evidence" value="ECO:0007669"/>
    <property type="project" value="TreeGrafter"/>
</dbReference>
<dbReference type="KEGG" id="apro:F751_4972"/>
<name>A0A087SMF7_AUXPR</name>
<accession>A0A087SMF7</accession>
<evidence type="ECO:0000256" key="2">
    <source>
        <dbReference type="ARBA" id="ARBA00022490"/>
    </source>
</evidence>
<dbReference type="InterPro" id="IPR000048">
    <property type="entry name" value="IQ_motif_EF-hand-BS"/>
</dbReference>
<proteinExistence type="predicted"/>
<dbReference type="GO" id="GO:0005516">
    <property type="term" value="F:calmodulin binding"/>
    <property type="evidence" value="ECO:0007669"/>
    <property type="project" value="UniProtKB-KW"/>
</dbReference>
<dbReference type="AlphaFoldDB" id="A0A087SMF7"/>
<evidence type="ECO:0000313" key="7">
    <source>
        <dbReference type="Proteomes" id="UP000028924"/>
    </source>
</evidence>
<dbReference type="eggNOG" id="KOG0165">
    <property type="taxonomic scope" value="Eukaryota"/>
</dbReference>
<gene>
    <name evidence="6" type="ORF">F751_4972</name>
</gene>
<dbReference type="Proteomes" id="UP000028924">
    <property type="component" value="Unassembled WGS sequence"/>
</dbReference>
<evidence type="ECO:0000256" key="1">
    <source>
        <dbReference type="ARBA" id="ARBA00004496"/>
    </source>
</evidence>
<dbReference type="InterPro" id="IPR001589">
    <property type="entry name" value="Actinin_actin-bd_CS"/>
</dbReference>
<organism evidence="6 7">
    <name type="scientific">Auxenochlorella protothecoides</name>
    <name type="common">Green microalga</name>
    <name type="synonym">Chlorella protothecoides</name>
    <dbReference type="NCBI Taxonomy" id="3075"/>
    <lineage>
        <taxon>Eukaryota</taxon>
        <taxon>Viridiplantae</taxon>
        <taxon>Chlorophyta</taxon>
        <taxon>core chlorophytes</taxon>
        <taxon>Trebouxiophyceae</taxon>
        <taxon>Chlorellales</taxon>
        <taxon>Chlorellaceae</taxon>
        <taxon>Auxenochlorella</taxon>
    </lineage>
</organism>
<dbReference type="SUPFAM" id="SSF48371">
    <property type="entry name" value="ARM repeat"/>
    <property type="match status" value="1"/>
</dbReference>
<keyword evidence="4" id="KW-0112">Calmodulin-binding</keyword>
<dbReference type="GO" id="GO:0005737">
    <property type="term" value="C:cytoplasm"/>
    <property type="evidence" value="ECO:0007669"/>
    <property type="project" value="UniProtKB-SubCell"/>
</dbReference>
<reference evidence="6 7" key="1">
    <citation type="journal article" date="2014" name="BMC Genomics">
        <title>Oil accumulation mechanisms of the oleaginous microalga Chlorella protothecoides revealed through its genome, transcriptomes, and proteomes.</title>
        <authorList>
            <person name="Gao C."/>
            <person name="Wang Y."/>
            <person name="Shen Y."/>
            <person name="Yan D."/>
            <person name="He X."/>
            <person name="Dai J."/>
            <person name="Wu Q."/>
        </authorList>
    </citation>
    <scope>NUCLEOTIDE SEQUENCE [LARGE SCALE GENOMIC DNA]</scope>
    <source>
        <strain evidence="6 7">0710</strain>
    </source>
</reference>
<protein>
    <submittedName>
        <fullName evidence="6">Abnormal spindle-like microcephaly-associated protein-like protein</fullName>
    </submittedName>
</protein>
<dbReference type="GeneID" id="23616363"/>
<dbReference type="PANTHER" id="PTHR22706:SF1">
    <property type="entry name" value="ASSEMBLY FACTOR FOR SPINDLE MICROTUBULES"/>
    <property type="match status" value="1"/>
</dbReference>
<dbReference type="InterPro" id="IPR027417">
    <property type="entry name" value="P-loop_NTPase"/>
</dbReference>
<sequence length="1155" mass="125703">MDRQEATFTAWVNAVLAPSTAEPSNAAMARLAARTRGWLWSMYQADAGLQDVMVRVEARIDTGQLRIGSEALSLRNVKEQAAARRVLLSYHPFWLTAALEVVVGKSVDSVAKPGCSKLEAFVREHVLCDPGCQDAAAPRRVGAGAARKEDNDLLGRLALKRILLLVLLLDRAAERQDLEPGLPLLFLVDAPHKSSASVSVLGRWLGSEGDLARTLGRYGYRLSHAQHPKRELDWRLPSLAVGLRDGLRLCRLVDALTGRPGLALQTEIDRLAAGRGDGTGGGGQGGDHAARLAGVVLPPAVEADAGPAAGLLRLVLCWAAAATGCVQGAAGNIAATYGDGRLLCLLVRQYLGEAVLPRSEIYEVPPALLASTGAEDPQQQAWALSCREDAAARQYRAGVQSNFDRVALAMEALGGSGALLSGEDVVEHGADDRSVLLALVQAAYRRHVFLSGLEAARRDRAARLEAATRLQALWRGRAARLALHATRAAAVTLQALWHGRQARRQVLEEKLLPRLLAGVAVRRAELAEARTARRQELAAAAMQTAWRASHGRRAFLKARRAAPVLQAHVRGWLERARLARRCSAAILIQAAARGWAVRRHEQTKARAAQIIQAHWRQHRLQARDAENYRRLREAAVLLQRRWRAVKAARLAAAHAAATRIQRMWRGSVGRRAFLAWRGAAEMLQRHWRGHHARRRLATEKGAALAVQAAWRGRRAWRERARLHAAALAVQRVWRGHAARRQLRLDAAAIFVQRWVRAFRAHLEAARAASVAAMKAQMEALAPQEAAERARRAAREAAARATIAPWASVFLARIRFLKLRRAVVLAQRAWRSEYARRCAASIVIQAQARAWLGVRALRRRRAAALRLQAAWRGGRVRQTHPQKRRLAEARGRLRVATEAAHLLPPSQRTTLASRTATALSSLAAVPFPEVACGAWETLARCTAASNACAQTCYDAALPIVMAVLRSGTKAGSNVQPEAIRHAVMCLAHMGRNRSCLDAMLATDEVLLLLAALLQRNRDKEELFLALVSTIRAFLPTPAHALNASRRPAFVATVEGVGRMLALKAQNHMATLNKLERAKGSDVSARQATKALVTANRQLLALNRVLSLLGLPAAGAGPQSANHPQDPMHGPPAGSPGVLQRLGKNTIVRGVLQALNH</sequence>
<dbReference type="Gene3D" id="1.20.5.190">
    <property type="match status" value="5"/>
</dbReference>
<keyword evidence="2" id="KW-0963">Cytoplasm</keyword>
<dbReference type="PROSITE" id="PS00019">
    <property type="entry name" value="ACTININ_1"/>
    <property type="match status" value="1"/>
</dbReference>
<evidence type="ECO:0000256" key="4">
    <source>
        <dbReference type="ARBA" id="ARBA00022860"/>
    </source>
</evidence>
<dbReference type="SUPFAM" id="SSF52540">
    <property type="entry name" value="P-loop containing nucleoside triphosphate hydrolases"/>
    <property type="match status" value="2"/>
</dbReference>
<comment type="subcellular location">
    <subcellularLocation>
        <location evidence="1">Cytoplasm</location>
    </subcellularLocation>
</comment>
<dbReference type="STRING" id="3075.A0A087SMF7"/>
<dbReference type="InterPro" id="IPR051185">
    <property type="entry name" value="ASPM"/>
</dbReference>
<evidence type="ECO:0000313" key="6">
    <source>
        <dbReference type="EMBL" id="KFM26911.1"/>
    </source>
</evidence>
<dbReference type="PANTHER" id="PTHR22706">
    <property type="entry name" value="ASSEMBLY FACTOR FOR SPINDLE MICROTUBULES"/>
    <property type="match status" value="1"/>
</dbReference>
<evidence type="ECO:0000256" key="3">
    <source>
        <dbReference type="ARBA" id="ARBA00022737"/>
    </source>
</evidence>
<dbReference type="GO" id="GO:0007051">
    <property type="term" value="P:spindle organization"/>
    <property type="evidence" value="ECO:0007669"/>
    <property type="project" value="TreeGrafter"/>
</dbReference>
<keyword evidence="7" id="KW-1185">Reference proteome</keyword>